<dbReference type="EMBL" id="KV453914">
    <property type="protein sequence ID" value="ODV77857.1"/>
    <property type="molecule type" value="Genomic_DNA"/>
</dbReference>
<dbReference type="Pfam" id="PF07859">
    <property type="entry name" value="Abhydrolase_3"/>
    <property type="match status" value="1"/>
</dbReference>
<evidence type="ECO:0000259" key="4">
    <source>
        <dbReference type="Pfam" id="PF07859"/>
    </source>
</evidence>
<feature type="active site" description="Nucleophile" evidence="3">
    <location>
        <position position="100"/>
    </location>
</feature>
<comment type="function">
    <text evidence="3">Catalyzes the hydrolysis of N-formyl-L-kynurenine to L-kynurenine, the second step in the kynurenine pathway of tryptophan degradation. Kynurenine may be further oxidized to nicotinic acid, NAD(H) and NADP(H). Required for elimination of toxic metabolites.</text>
</comment>
<dbReference type="GO" id="GO:0004061">
    <property type="term" value="F:arylformamidase activity"/>
    <property type="evidence" value="ECO:0007669"/>
    <property type="project" value="UniProtKB-UniRule"/>
</dbReference>
<dbReference type="STRING" id="984487.A0A1E4SEB7"/>
<dbReference type="InterPro" id="IPR013094">
    <property type="entry name" value="AB_hydrolase_3"/>
</dbReference>
<dbReference type="GO" id="GO:0019441">
    <property type="term" value="P:L-tryptophan catabolic process to kynurenine"/>
    <property type="evidence" value="ECO:0007669"/>
    <property type="project" value="UniProtKB-UniRule"/>
</dbReference>
<dbReference type="RefSeq" id="XP_020062979.1">
    <property type="nucleotide sequence ID" value="XM_020206154.1"/>
</dbReference>
<evidence type="ECO:0000256" key="1">
    <source>
        <dbReference type="ARBA" id="ARBA00022801"/>
    </source>
</evidence>
<evidence type="ECO:0000313" key="5">
    <source>
        <dbReference type="EMBL" id="ODV77857.1"/>
    </source>
</evidence>
<protein>
    <recommendedName>
        <fullName evidence="3">Kynurenine formamidase</fullName>
        <shortName evidence="3">KFA</shortName>
        <shortName evidence="3">KFase</shortName>
        <ecNumber evidence="3">3.5.1.9</ecNumber>
    </recommendedName>
    <alternativeName>
        <fullName evidence="3">Arylformamidase</fullName>
    </alternativeName>
    <alternativeName>
        <fullName evidence="3">N-formylkynurenine formamidase</fullName>
        <shortName evidence="3">FKF</shortName>
    </alternativeName>
</protein>
<feature type="active site" evidence="3">
    <location>
        <position position="191"/>
    </location>
</feature>
<dbReference type="GO" id="GO:0034354">
    <property type="term" value="P:'de novo' NAD+ biosynthetic process from L-tryptophan"/>
    <property type="evidence" value="ECO:0007669"/>
    <property type="project" value="UniProtKB-UniRule"/>
</dbReference>
<comment type="catalytic activity">
    <reaction evidence="3">
        <text>N-formyl-L-kynurenine + H2O = L-kynurenine + formate + H(+)</text>
        <dbReference type="Rhea" id="RHEA:13009"/>
        <dbReference type="ChEBI" id="CHEBI:15377"/>
        <dbReference type="ChEBI" id="CHEBI:15378"/>
        <dbReference type="ChEBI" id="CHEBI:15740"/>
        <dbReference type="ChEBI" id="CHEBI:57959"/>
        <dbReference type="ChEBI" id="CHEBI:58629"/>
        <dbReference type="EC" id="3.5.1.9"/>
    </reaction>
</comment>
<dbReference type="OrthoDB" id="420264at2759"/>
<gene>
    <name evidence="3" type="primary">BNA7</name>
    <name evidence="5" type="ORF">CANTADRAFT_101738</name>
</gene>
<dbReference type="GeneID" id="30980291"/>
<sequence length="242" mass="27462">MLETYGSHPLQSIKVFKGDPSNNLSIVFIHGGGWRDPNNTYDDFEPMCNYFKTRTNHNLFSINYRLSPEVKHPTHLQDVWAALQYIAKKYPGPMLIVGHSVGATLLLELLNVRSIAGVTGGEELKIQSIVLIDGIYHIPELIEEYPSYNSFVSEAFDSEESYTQALQVSWTNSLPFEGEPPHILVIFSLQDELISVRQTEILEKYLKQIGANHQVAKGNWGLHEEVYKNQEVYELLLANIGK</sequence>
<dbReference type="Proteomes" id="UP000094285">
    <property type="component" value="Unassembled WGS sequence"/>
</dbReference>
<dbReference type="ESTHER" id="9asco-a0a1e4seb7">
    <property type="family name" value="Kynurenine-formamidase"/>
</dbReference>
<feature type="short sequence motif" description="HGGXW" evidence="3">
    <location>
        <begin position="30"/>
        <end position="34"/>
    </location>
</feature>
<evidence type="ECO:0000313" key="6">
    <source>
        <dbReference type="Proteomes" id="UP000094285"/>
    </source>
</evidence>
<feature type="active site" evidence="3">
    <location>
        <position position="223"/>
    </location>
</feature>
<dbReference type="AlphaFoldDB" id="A0A1E4SEB7"/>
<comment type="domain">
    <text evidence="3">The main chain amide nitrogen atoms of the second glycine and its adjacent residue in the HGGXW motif define the oxyanion hole, and stabilize the oxyanion that forms during the nucleophilic attack by the catalytic serine during substrate cleavage.</text>
</comment>
<keyword evidence="1 3" id="KW-0378">Hydrolase</keyword>
<comment type="pathway">
    <text evidence="3">Amino-acid degradation; L-tryptophan degradation via kynurenine pathway; L-kynurenine from L-tryptophan: step 2/2.</text>
</comment>
<proteinExistence type="inferred from homology"/>
<dbReference type="HAMAP" id="MF_03014">
    <property type="entry name" value="KFase"/>
    <property type="match status" value="1"/>
</dbReference>
<dbReference type="InterPro" id="IPR029058">
    <property type="entry name" value="AB_hydrolase_fold"/>
</dbReference>
<keyword evidence="2 3" id="KW-0823">Tryptophan catabolism</keyword>
<comment type="similarity">
    <text evidence="3">Belongs to the kynurenine formamidase family.</text>
</comment>
<dbReference type="PANTHER" id="PTHR48081">
    <property type="entry name" value="AB HYDROLASE SUPERFAMILY PROTEIN C4A8.06C"/>
    <property type="match status" value="1"/>
</dbReference>
<dbReference type="InterPro" id="IPR050300">
    <property type="entry name" value="GDXG_lipolytic_enzyme"/>
</dbReference>
<keyword evidence="6" id="KW-1185">Reference proteome</keyword>
<reference evidence="6" key="1">
    <citation type="submission" date="2016-05" db="EMBL/GenBank/DDBJ databases">
        <title>Comparative genomics of biotechnologically important yeasts.</title>
        <authorList>
            <consortium name="DOE Joint Genome Institute"/>
            <person name="Riley R."/>
            <person name="Haridas S."/>
            <person name="Wolfe K.H."/>
            <person name="Lopes M.R."/>
            <person name="Hittinger C.T."/>
            <person name="Goker M."/>
            <person name="Salamov A."/>
            <person name="Wisecaver J."/>
            <person name="Long T.M."/>
            <person name="Aerts A.L."/>
            <person name="Barry K."/>
            <person name="Choi C."/>
            <person name="Clum A."/>
            <person name="Coughlan A.Y."/>
            <person name="Deshpande S."/>
            <person name="Douglass A.P."/>
            <person name="Hanson S.J."/>
            <person name="Klenk H.-P."/>
            <person name="Labutti K."/>
            <person name="Lapidus A."/>
            <person name="Lindquist E."/>
            <person name="Lipzen A."/>
            <person name="Meier-Kolthoff J.P."/>
            <person name="Ohm R.A."/>
            <person name="Otillar R.P."/>
            <person name="Pangilinan J."/>
            <person name="Peng Y."/>
            <person name="Rokas A."/>
            <person name="Rosa C.A."/>
            <person name="Scheuner C."/>
            <person name="Sibirny A.A."/>
            <person name="Slot J.C."/>
            <person name="Stielow J.B."/>
            <person name="Sun H."/>
            <person name="Kurtzman C.P."/>
            <person name="Blackwell M."/>
            <person name="Grigoriev I.V."/>
            <person name="Jeffries T.W."/>
        </authorList>
    </citation>
    <scope>NUCLEOTIDE SEQUENCE [LARGE SCALE GENOMIC DNA]</scope>
    <source>
        <strain evidence="6">NRRL Y-17324</strain>
    </source>
</reference>
<accession>A0A1E4SEB7</accession>
<comment type="subunit">
    <text evidence="3">Homodimer.</text>
</comment>
<name>A0A1E4SEB7_9ASCO</name>
<dbReference type="SUPFAM" id="SSF53474">
    <property type="entry name" value="alpha/beta-Hydrolases"/>
    <property type="match status" value="1"/>
</dbReference>
<dbReference type="InterPro" id="IPR027519">
    <property type="entry name" value="KFase_ver/fungi-typ"/>
</dbReference>
<feature type="domain" description="Alpha/beta hydrolase fold-3" evidence="4">
    <location>
        <begin position="26"/>
        <end position="138"/>
    </location>
</feature>
<dbReference type="EC" id="3.5.1.9" evidence="3"/>
<evidence type="ECO:0000256" key="3">
    <source>
        <dbReference type="HAMAP-Rule" id="MF_03014"/>
    </source>
</evidence>
<organism evidence="5 6">
    <name type="scientific">Suhomyces tanzawaensis NRRL Y-17324</name>
    <dbReference type="NCBI Taxonomy" id="984487"/>
    <lineage>
        <taxon>Eukaryota</taxon>
        <taxon>Fungi</taxon>
        <taxon>Dikarya</taxon>
        <taxon>Ascomycota</taxon>
        <taxon>Saccharomycotina</taxon>
        <taxon>Pichiomycetes</taxon>
        <taxon>Debaryomycetaceae</taxon>
        <taxon>Suhomyces</taxon>
    </lineage>
</organism>
<dbReference type="UniPathway" id="UPA00333">
    <property type="reaction ID" value="UER00454"/>
</dbReference>
<evidence type="ECO:0000256" key="2">
    <source>
        <dbReference type="ARBA" id="ARBA00023079"/>
    </source>
</evidence>
<dbReference type="Gene3D" id="3.40.50.1820">
    <property type="entry name" value="alpha/beta hydrolase"/>
    <property type="match status" value="1"/>
</dbReference>
<dbReference type="PANTHER" id="PTHR48081:SF33">
    <property type="entry name" value="KYNURENINE FORMAMIDASE"/>
    <property type="match status" value="1"/>
</dbReference>